<keyword evidence="2" id="KW-0813">Transport</keyword>
<feature type="region of interest" description="Disordered" evidence="4">
    <location>
        <begin position="368"/>
        <end position="402"/>
    </location>
</feature>
<dbReference type="PANTHER" id="PTHR43649">
    <property type="entry name" value="ARABINOSE-BINDING PROTEIN-RELATED"/>
    <property type="match status" value="1"/>
</dbReference>
<dbReference type="RefSeq" id="WP_069466582.1">
    <property type="nucleotide sequence ID" value="NZ_FODD01000009.1"/>
</dbReference>
<feature type="signal peptide" evidence="5">
    <location>
        <begin position="1"/>
        <end position="25"/>
    </location>
</feature>
<evidence type="ECO:0000313" key="6">
    <source>
        <dbReference type="EMBL" id="SEN75120.1"/>
    </source>
</evidence>
<dbReference type="OrthoDB" id="3495561at2"/>
<organism evidence="6 7">
    <name type="scientific">Actinacidiphila rubida</name>
    <dbReference type="NCBI Taxonomy" id="310780"/>
    <lineage>
        <taxon>Bacteria</taxon>
        <taxon>Bacillati</taxon>
        <taxon>Actinomycetota</taxon>
        <taxon>Actinomycetes</taxon>
        <taxon>Kitasatosporales</taxon>
        <taxon>Streptomycetaceae</taxon>
        <taxon>Actinacidiphila</taxon>
    </lineage>
</organism>
<keyword evidence="3 5" id="KW-0732">Signal</keyword>
<sequence length="466" mass="48761">MRTPARLRAALGAAAALGLLLTACTGGGSGTAPRPTSSGGGEIVVASGLDVTGSDGVRQQLIDAWNLTAEGREHPARLLELPGDADEQRSQLLGSLQSGSADYDLVNLDVTWVPEFAQAGLITPLDGSVDLGAGSDFIPSVAGTAMWKKHVYALPFNSDVGLLYYRPDYLKAAGIDLGNYPSAGTDWQQLRNIIQELATTAPKGYEQGWTTQLASYEGLTVNAVEAFATAGVPLTDADGHYVADPVSLSRGLDELHSRTAYALPAALSSKEPQSLNDFAAGRTAFLRHWPYAYRLLPQSLPAADLAVAPLPGKAVLGGQDLAVSAASPRAAWALKLAEFLTDQGSERCLLDAGFAATRNSAYDDSRVTCPLPHASAPPSASPSPGATTGEGSSMPTDDQHRPQYAAGTLLPALTSAVQRPRTPYYGAFTQALQSVVHRWLTGTGPQDTDKVAAQLDTALRRALSGK</sequence>
<protein>
    <submittedName>
        <fullName evidence="6">Multiple sugar transport system substrate-binding protein</fullName>
    </submittedName>
</protein>
<feature type="chain" id="PRO_5039383620" evidence="5">
    <location>
        <begin position="26"/>
        <end position="466"/>
    </location>
</feature>
<evidence type="ECO:0000313" key="7">
    <source>
        <dbReference type="Proteomes" id="UP000181951"/>
    </source>
</evidence>
<dbReference type="Pfam" id="PF01547">
    <property type="entry name" value="SBP_bac_1"/>
    <property type="match status" value="1"/>
</dbReference>
<dbReference type="AlphaFoldDB" id="A0A1H8J2F2"/>
<dbReference type="STRING" id="310780.SAMN05216267_1009142"/>
<evidence type="ECO:0000256" key="2">
    <source>
        <dbReference type="ARBA" id="ARBA00022448"/>
    </source>
</evidence>
<dbReference type="SUPFAM" id="SSF53850">
    <property type="entry name" value="Periplasmic binding protein-like II"/>
    <property type="match status" value="1"/>
</dbReference>
<proteinExistence type="inferred from homology"/>
<keyword evidence="6" id="KW-0762">Sugar transport</keyword>
<keyword evidence="7" id="KW-1185">Reference proteome</keyword>
<dbReference type="PANTHER" id="PTHR43649:SF34">
    <property type="entry name" value="ABC TRANSPORTER PERIPLASMIC-BINDING PROTEIN YCJN-RELATED"/>
    <property type="match status" value="1"/>
</dbReference>
<dbReference type="EMBL" id="FODD01000009">
    <property type="protein sequence ID" value="SEN75120.1"/>
    <property type="molecule type" value="Genomic_DNA"/>
</dbReference>
<evidence type="ECO:0000256" key="4">
    <source>
        <dbReference type="SAM" id="MobiDB-lite"/>
    </source>
</evidence>
<dbReference type="InterPro" id="IPR006059">
    <property type="entry name" value="SBP"/>
</dbReference>
<evidence type="ECO:0000256" key="3">
    <source>
        <dbReference type="ARBA" id="ARBA00022729"/>
    </source>
</evidence>
<reference evidence="6 7" key="1">
    <citation type="submission" date="2016-10" db="EMBL/GenBank/DDBJ databases">
        <authorList>
            <person name="de Groot N.N."/>
        </authorList>
    </citation>
    <scope>NUCLEOTIDE SEQUENCE [LARGE SCALE GENOMIC DNA]</scope>
    <source>
        <strain evidence="6 7">CGMCC 4.2026</strain>
    </source>
</reference>
<gene>
    <name evidence="6" type="ORF">SAMN05216267_1009142</name>
</gene>
<name>A0A1H8J2F2_9ACTN</name>
<dbReference type="Gene3D" id="3.40.190.10">
    <property type="entry name" value="Periplasmic binding protein-like II"/>
    <property type="match status" value="2"/>
</dbReference>
<evidence type="ECO:0000256" key="5">
    <source>
        <dbReference type="SAM" id="SignalP"/>
    </source>
</evidence>
<dbReference type="InterPro" id="IPR050490">
    <property type="entry name" value="Bact_solute-bd_prot1"/>
</dbReference>
<accession>A0A1H8J2F2</accession>
<feature type="compositionally biased region" description="Low complexity" evidence="4">
    <location>
        <begin position="374"/>
        <end position="389"/>
    </location>
</feature>
<evidence type="ECO:0000256" key="1">
    <source>
        <dbReference type="ARBA" id="ARBA00008520"/>
    </source>
</evidence>
<dbReference type="PROSITE" id="PS51257">
    <property type="entry name" value="PROKAR_LIPOPROTEIN"/>
    <property type="match status" value="1"/>
</dbReference>
<comment type="similarity">
    <text evidence="1">Belongs to the bacterial solute-binding protein 1 family.</text>
</comment>
<dbReference type="Proteomes" id="UP000181951">
    <property type="component" value="Unassembled WGS sequence"/>
</dbReference>